<sequence length="137" mass="15085">YILARVLEVDVVSFFRTDAVSISKGMRSVTRRGAGEKESTARYDLELLCAELSAKKMVPSLNRVTATSIEDVDGLRAHEGEEFLYVLSGQVVIHTEFYTPTLLEEGDSMYFDSNMAHAYVSSGDEPAEIIVVAAVET</sequence>
<evidence type="ECO:0000313" key="3">
    <source>
        <dbReference type="EMBL" id="SVC67789.1"/>
    </source>
</evidence>
<accession>A0A382P311</accession>
<dbReference type="Pfam" id="PF07883">
    <property type="entry name" value="Cupin_2"/>
    <property type="match status" value="1"/>
</dbReference>
<dbReference type="GO" id="GO:0003700">
    <property type="term" value="F:DNA-binding transcription factor activity"/>
    <property type="evidence" value="ECO:0007669"/>
    <property type="project" value="TreeGrafter"/>
</dbReference>
<dbReference type="InterPro" id="IPR014710">
    <property type="entry name" value="RmlC-like_jellyroll"/>
</dbReference>
<dbReference type="CDD" id="cd02209">
    <property type="entry name" value="cupin_XRE_C"/>
    <property type="match status" value="1"/>
</dbReference>
<dbReference type="InterPro" id="IPR011051">
    <property type="entry name" value="RmlC_Cupin_sf"/>
</dbReference>
<protein>
    <recommendedName>
        <fullName evidence="2">Cupin type-2 domain-containing protein</fullName>
    </recommendedName>
</protein>
<dbReference type="GO" id="GO:0005829">
    <property type="term" value="C:cytosol"/>
    <property type="evidence" value="ECO:0007669"/>
    <property type="project" value="TreeGrafter"/>
</dbReference>
<dbReference type="InterPro" id="IPR013096">
    <property type="entry name" value="Cupin_2"/>
</dbReference>
<dbReference type="Gene3D" id="2.60.120.10">
    <property type="entry name" value="Jelly Rolls"/>
    <property type="match status" value="1"/>
</dbReference>
<keyword evidence="1" id="KW-0238">DNA-binding</keyword>
<organism evidence="3">
    <name type="scientific">marine metagenome</name>
    <dbReference type="NCBI Taxonomy" id="408172"/>
    <lineage>
        <taxon>unclassified sequences</taxon>
        <taxon>metagenomes</taxon>
        <taxon>ecological metagenomes</taxon>
    </lineage>
</organism>
<dbReference type="EMBL" id="UINC01104552">
    <property type="protein sequence ID" value="SVC67789.1"/>
    <property type="molecule type" value="Genomic_DNA"/>
</dbReference>
<evidence type="ECO:0000259" key="2">
    <source>
        <dbReference type="Pfam" id="PF07883"/>
    </source>
</evidence>
<dbReference type="PANTHER" id="PTHR46797:SF20">
    <property type="entry name" value="BLR4304 PROTEIN"/>
    <property type="match status" value="1"/>
</dbReference>
<dbReference type="SUPFAM" id="SSF51182">
    <property type="entry name" value="RmlC-like cupins"/>
    <property type="match status" value="1"/>
</dbReference>
<dbReference type="PANTHER" id="PTHR46797">
    <property type="entry name" value="HTH-TYPE TRANSCRIPTIONAL REGULATOR"/>
    <property type="match status" value="1"/>
</dbReference>
<gene>
    <name evidence="3" type="ORF">METZ01_LOCUS320643</name>
</gene>
<evidence type="ECO:0000256" key="1">
    <source>
        <dbReference type="ARBA" id="ARBA00023125"/>
    </source>
</evidence>
<feature type="domain" description="Cupin type-2" evidence="2">
    <location>
        <begin position="75"/>
        <end position="132"/>
    </location>
</feature>
<dbReference type="InterPro" id="IPR050807">
    <property type="entry name" value="TransReg_Diox_bact_type"/>
</dbReference>
<dbReference type="AlphaFoldDB" id="A0A382P311"/>
<feature type="non-terminal residue" evidence="3">
    <location>
        <position position="1"/>
    </location>
</feature>
<name>A0A382P311_9ZZZZ</name>
<dbReference type="GO" id="GO:0003677">
    <property type="term" value="F:DNA binding"/>
    <property type="evidence" value="ECO:0007669"/>
    <property type="project" value="UniProtKB-KW"/>
</dbReference>
<reference evidence="3" key="1">
    <citation type="submission" date="2018-05" db="EMBL/GenBank/DDBJ databases">
        <authorList>
            <person name="Lanie J.A."/>
            <person name="Ng W.-L."/>
            <person name="Kazmierczak K.M."/>
            <person name="Andrzejewski T.M."/>
            <person name="Davidsen T.M."/>
            <person name="Wayne K.J."/>
            <person name="Tettelin H."/>
            <person name="Glass J.I."/>
            <person name="Rusch D."/>
            <person name="Podicherti R."/>
            <person name="Tsui H.-C.T."/>
            <person name="Winkler M.E."/>
        </authorList>
    </citation>
    <scope>NUCLEOTIDE SEQUENCE</scope>
</reference>
<proteinExistence type="predicted"/>